<feature type="transmembrane region" description="Helical" evidence="2">
    <location>
        <begin position="96"/>
        <end position="120"/>
    </location>
</feature>
<accession>A0A853BWR7</accession>
<dbReference type="EMBL" id="JACCFP010000001">
    <property type="protein sequence ID" value="NYI99513.1"/>
    <property type="molecule type" value="Genomic_DNA"/>
</dbReference>
<dbReference type="Proteomes" id="UP000530424">
    <property type="component" value="Unassembled WGS sequence"/>
</dbReference>
<organism evidence="4 5">
    <name type="scientific">Nocardioides thalensis</name>
    <dbReference type="NCBI Taxonomy" id="1914755"/>
    <lineage>
        <taxon>Bacteria</taxon>
        <taxon>Bacillati</taxon>
        <taxon>Actinomycetota</taxon>
        <taxon>Actinomycetes</taxon>
        <taxon>Propionibacteriales</taxon>
        <taxon>Nocardioidaceae</taxon>
        <taxon>Nocardioides</taxon>
    </lineage>
</organism>
<keyword evidence="2" id="KW-0472">Membrane</keyword>
<feature type="compositionally biased region" description="Gly residues" evidence="1">
    <location>
        <begin position="373"/>
        <end position="385"/>
    </location>
</feature>
<feature type="compositionally biased region" description="Low complexity" evidence="1">
    <location>
        <begin position="285"/>
        <end position="297"/>
    </location>
</feature>
<dbReference type="Pfam" id="PF18915">
    <property type="entry name" value="DUF5667"/>
    <property type="match status" value="1"/>
</dbReference>
<protein>
    <recommendedName>
        <fullName evidence="3">DUF5667 domain-containing protein</fullName>
    </recommendedName>
</protein>
<evidence type="ECO:0000256" key="2">
    <source>
        <dbReference type="SAM" id="Phobius"/>
    </source>
</evidence>
<evidence type="ECO:0000313" key="5">
    <source>
        <dbReference type="Proteomes" id="UP000530424"/>
    </source>
</evidence>
<name>A0A853BWR7_9ACTN</name>
<evidence type="ECO:0000259" key="3">
    <source>
        <dbReference type="Pfam" id="PF18915"/>
    </source>
</evidence>
<dbReference type="AlphaFoldDB" id="A0A853BWR7"/>
<gene>
    <name evidence="4" type="ORF">HNR19_000212</name>
</gene>
<evidence type="ECO:0000256" key="1">
    <source>
        <dbReference type="SAM" id="MobiDB-lite"/>
    </source>
</evidence>
<comment type="caution">
    <text evidence="4">The sequence shown here is derived from an EMBL/GenBank/DDBJ whole genome shotgun (WGS) entry which is preliminary data.</text>
</comment>
<feature type="region of interest" description="Disordered" evidence="1">
    <location>
        <begin position="1"/>
        <end position="24"/>
    </location>
</feature>
<dbReference type="RefSeq" id="WP_179666153.1">
    <property type="nucleotide sequence ID" value="NZ_JACCFP010000001.1"/>
</dbReference>
<feature type="compositionally biased region" description="Acidic residues" evidence="1">
    <location>
        <begin position="318"/>
        <end position="339"/>
    </location>
</feature>
<sequence length="385" mass="40732">MSRRRADEFDAQLSRARDGKGPAADPAFDDLLEIVGALRSVPEVTARPEFVADLRERLVAEAAAQPVQAATRRPVDDALVARLTPAQTRGRNERRLATLLGGFAVVAATGSMAMASQAALPGDVLYPMKRAIENAQTNLQSDEAAKAETLLAHAQQRLVEVEALSERDGDVADEISSTLQDFSEQTNQATSLAIDEFETSGDEKSLQDVRTFADESMGQLTDLGDRLPDEIRPALITAAQTVRQVDSAAQQVCPTCEGGTVTDLPEFATRALTDILSGVSEDAAAAELAAQQQPPQQQRRDEPRKNVGSDNGGRQQPTEEDTVLPDADDPTDLPDDDPIGDITDGLLGGDKDGGKKPDDTEDDKGLVGDVVDGVGGLLGGLLGGN</sequence>
<feature type="domain" description="DUF5667" evidence="3">
    <location>
        <begin position="119"/>
        <end position="230"/>
    </location>
</feature>
<keyword evidence="2" id="KW-1133">Transmembrane helix</keyword>
<feature type="compositionally biased region" description="Basic and acidic residues" evidence="1">
    <location>
        <begin position="298"/>
        <end position="307"/>
    </location>
</feature>
<reference evidence="4 5" key="1">
    <citation type="submission" date="2020-07" db="EMBL/GenBank/DDBJ databases">
        <title>Sequencing the genomes of 1000 actinobacteria strains.</title>
        <authorList>
            <person name="Klenk H.-P."/>
        </authorList>
    </citation>
    <scope>NUCLEOTIDE SEQUENCE [LARGE SCALE GENOMIC DNA]</scope>
    <source>
        <strain evidence="4 5">DSM 103833</strain>
    </source>
</reference>
<evidence type="ECO:0000313" key="4">
    <source>
        <dbReference type="EMBL" id="NYI99513.1"/>
    </source>
</evidence>
<dbReference type="InterPro" id="IPR043725">
    <property type="entry name" value="DUF5667"/>
</dbReference>
<proteinExistence type="predicted"/>
<feature type="compositionally biased region" description="Basic and acidic residues" evidence="1">
    <location>
        <begin position="349"/>
        <end position="366"/>
    </location>
</feature>
<keyword evidence="2" id="KW-0812">Transmembrane</keyword>
<keyword evidence="5" id="KW-1185">Reference proteome</keyword>
<feature type="region of interest" description="Disordered" evidence="1">
    <location>
        <begin position="285"/>
        <end position="385"/>
    </location>
</feature>